<gene>
    <name evidence="1" type="ORF">BDV30DRAFT_207265</name>
</gene>
<keyword evidence="2" id="KW-1185">Reference proteome</keyword>
<evidence type="ECO:0000313" key="1">
    <source>
        <dbReference type="EMBL" id="KAB8275699.1"/>
    </source>
</evidence>
<sequence>MSPSALPSNYKGALVNGDGDFLCKCGSRMRISTVMLIWKAQILGRSVSQHPI</sequence>
<reference evidence="1 2" key="1">
    <citation type="submission" date="2019-04" db="EMBL/GenBank/DDBJ databases">
        <title>Fungal friends and foes A comparative genomics study of 23 Aspergillus species from section Flavi.</title>
        <authorList>
            <consortium name="DOE Joint Genome Institute"/>
            <person name="Kjaerbolling I."/>
            <person name="Vesth T.C."/>
            <person name="Frisvad J.C."/>
            <person name="Nybo J.L."/>
            <person name="Theobald S."/>
            <person name="Kildgaard S."/>
            <person name="Petersen T.I."/>
            <person name="Kuo A."/>
            <person name="Sato A."/>
            <person name="Lyhne E.K."/>
            <person name="Kogle M.E."/>
            <person name="Wiebenga A."/>
            <person name="Kun R.S."/>
            <person name="Lubbers R.J."/>
            <person name="Makela M.R."/>
            <person name="Barry K."/>
            <person name="Chovatia M."/>
            <person name="Clum A."/>
            <person name="Daum C."/>
            <person name="Haridas S."/>
            <person name="He G."/>
            <person name="LaButti K."/>
            <person name="Lipzen A."/>
            <person name="Mondo S."/>
            <person name="Pangilinan J."/>
            <person name="Riley R."/>
            <person name="Salamov A."/>
            <person name="Simmons B.A."/>
            <person name="Magnuson J.K."/>
            <person name="Henrissat B."/>
            <person name="Mortensen U.H."/>
            <person name="Larsen T.O."/>
            <person name="De vries R.P."/>
            <person name="Grigoriev I.V."/>
            <person name="Machida M."/>
            <person name="Baker S.E."/>
            <person name="Andersen M.R."/>
        </authorList>
    </citation>
    <scope>NUCLEOTIDE SEQUENCE [LARGE SCALE GENOMIC DNA]</scope>
    <source>
        <strain evidence="1 2">CBS 117635</strain>
    </source>
</reference>
<accession>A0A5N6JBN9</accession>
<dbReference type="AlphaFoldDB" id="A0A5N6JBN9"/>
<proteinExistence type="predicted"/>
<evidence type="ECO:0000313" key="2">
    <source>
        <dbReference type="Proteomes" id="UP000326289"/>
    </source>
</evidence>
<protein>
    <submittedName>
        <fullName evidence="1">Uncharacterized protein</fullName>
    </submittedName>
</protein>
<dbReference type="EMBL" id="ML732780">
    <property type="protein sequence ID" value="KAB8275699.1"/>
    <property type="molecule type" value="Genomic_DNA"/>
</dbReference>
<feature type="non-terminal residue" evidence="1">
    <location>
        <position position="52"/>
    </location>
</feature>
<name>A0A5N6JBN9_9EURO</name>
<dbReference type="Proteomes" id="UP000326289">
    <property type="component" value="Unassembled WGS sequence"/>
</dbReference>
<organism evidence="1 2">
    <name type="scientific">Aspergillus minisclerotigenes</name>
    <dbReference type="NCBI Taxonomy" id="656917"/>
    <lineage>
        <taxon>Eukaryota</taxon>
        <taxon>Fungi</taxon>
        <taxon>Dikarya</taxon>
        <taxon>Ascomycota</taxon>
        <taxon>Pezizomycotina</taxon>
        <taxon>Eurotiomycetes</taxon>
        <taxon>Eurotiomycetidae</taxon>
        <taxon>Eurotiales</taxon>
        <taxon>Aspergillaceae</taxon>
        <taxon>Aspergillus</taxon>
        <taxon>Aspergillus subgen. Circumdati</taxon>
    </lineage>
</organism>